<sequence length="134" mass="14293">MAVARRSAQAGQRRPVQLGLPRRVRSASSPGVDVQAGGGLGGESEDSVRVSWHLSCSFAGPFAFSGLVQRSANPGLWACGLRWEARTQPRERRDPEERDLGGCGLATWDQGPRWPGATAGGWPRAAVGSDSRRV</sequence>
<dbReference type="Proteomes" id="UP001159641">
    <property type="component" value="Unassembled WGS sequence"/>
</dbReference>
<reference evidence="2 3" key="1">
    <citation type="submission" date="2022-11" db="EMBL/GenBank/DDBJ databases">
        <title>Whole genome sequence of Eschrichtius robustus ER-17-0199.</title>
        <authorList>
            <person name="Bruniche-Olsen A."/>
            <person name="Black A.N."/>
            <person name="Fields C.J."/>
            <person name="Walden K."/>
            <person name="Dewoody J.A."/>
        </authorList>
    </citation>
    <scope>NUCLEOTIDE SEQUENCE [LARGE SCALE GENOMIC DNA]</scope>
    <source>
        <strain evidence="2">ER-17-0199</strain>
        <tissue evidence="2">Blubber</tissue>
    </source>
</reference>
<evidence type="ECO:0000256" key="1">
    <source>
        <dbReference type="SAM" id="MobiDB-lite"/>
    </source>
</evidence>
<keyword evidence="3" id="KW-1185">Reference proteome</keyword>
<dbReference type="AlphaFoldDB" id="A0AB34GUV2"/>
<organism evidence="2 3">
    <name type="scientific">Eschrichtius robustus</name>
    <name type="common">California gray whale</name>
    <name type="synonym">Eschrichtius gibbosus</name>
    <dbReference type="NCBI Taxonomy" id="9764"/>
    <lineage>
        <taxon>Eukaryota</taxon>
        <taxon>Metazoa</taxon>
        <taxon>Chordata</taxon>
        <taxon>Craniata</taxon>
        <taxon>Vertebrata</taxon>
        <taxon>Euteleostomi</taxon>
        <taxon>Mammalia</taxon>
        <taxon>Eutheria</taxon>
        <taxon>Laurasiatheria</taxon>
        <taxon>Artiodactyla</taxon>
        <taxon>Whippomorpha</taxon>
        <taxon>Cetacea</taxon>
        <taxon>Mysticeti</taxon>
        <taxon>Eschrichtiidae</taxon>
        <taxon>Eschrichtius</taxon>
    </lineage>
</organism>
<proteinExistence type="predicted"/>
<gene>
    <name evidence="2" type="ORF">J1605_009332</name>
</gene>
<protein>
    <submittedName>
        <fullName evidence="2">Uncharacterized protein</fullName>
    </submittedName>
</protein>
<name>A0AB34GUV2_ESCRO</name>
<comment type="caution">
    <text evidence="2">The sequence shown here is derived from an EMBL/GenBank/DDBJ whole genome shotgun (WGS) entry which is preliminary data.</text>
</comment>
<evidence type="ECO:0000313" key="3">
    <source>
        <dbReference type="Proteomes" id="UP001159641"/>
    </source>
</evidence>
<evidence type="ECO:0000313" key="2">
    <source>
        <dbReference type="EMBL" id="KAJ8783249.1"/>
    </source>
</evidence>
<dbReference type="EMBL" id="JAIQCJ010002088">
    <property type="protein sequence ID" value="KAJ8783249.1"/>
    <property type="molecule type" value="Genomic_DNA"/>
</dbReference>
<feature type="region of interest" description="Disordered" evidence="1">
    <location>
        <begin position="1"/>
        <end position="45"/>
    </location>
</feature>
<feature type="region of interest" description="Disordered" evidence="1">
    <location>
        <begin position="86"/>
        <end position="134"/>
    </location>
</feature>
<feature type="compositionally biased region" description="Basic and acidic residues" evidence="1">
    <location>
        <begin position="86"/>
        <end position="100"/>
    </location>
</feature>
<accession>A0AB34GUV2</accession>